<dbReference type="Proteomes" id="UP001163835">
    <property type="component" value="Unassembled WGS sequence"/>
</dbReference>
<dbReference type="EMBL" id="MU795071">
    <property type="protein sequence ID" value="KAJ3811134.1"/>
    <property type="molecule type" value="Genomic_DNA"/>
</dbReference>
<keyword evidence="2" id="KW-1185">Reference proteome</keyword>
<sequence length="558" mass="62203">MLWLLLLPLPLPALGAVGKTLGIAPDLVSKYVPSRSNTWTCLDGSKEIPWDYVNDDSCDCADGSDEPGTGACPNQSFYCQNEGHIGSFIPSSRVRDGLCESNCCDGSDERPGVCNNVCQEVGQVYRKKVEEETKIRKTQGSKIRSTYIAYAHKEKKRLEEVIETSAVQITAQDKEVARLRDIAERAETLSAAALEMKQQSPLYTSLITHSNALKSLQREHKKHLQREKELSNILDALRTGYNPNYQDMAVLEAVRGWEEIAGLPHINDVGKDSVSDEEAGVEEDTVSDVVQTKEEVDDEMWSAEELENDLDDLLNSDYISLLLEHDEYVQSPPEGSVLFDIASYLPDSIVPQYEEFKETILSLLVSFGIIKSETSSFTGTSLDTSRSRQVLTDAENELNKVKKEKENAENDLKEIFNIHGYGLEGEWKKLDGTCLRTENGDYTYEVCLFGEAKQIPNKGGSTFSLGKFASWNPSPDIKPGEEAYYQKQIYNRGARCWNGPERNVVLLLGCGTENTLNSVVELEKCEYQFTGTTPALCRPLDSFEGRNGMKSNAGKDEL</sequence>
<gene>
    <name evidence="1" type="ORF">F5876DRAFT_40298</name>
</gene>
<comment type="caution">
    <text evidence="1">The sequence shown here is derived from an EMBL/GenBank/DDBJ whole genome shotgun (WGS) entry which is preliminary data.</text>
</comment>
<evidence type="ECO:0000313" key="1">
    <source>
        <dbReference type="EMBL" id="KAJ3811134.1"/>
    </source>
</evidence>
<evidence type="ECO:0000313" key="2">
    <source>
        <dbReference type="Proteomes" id="UP001163835"/>
    </source>
</evidence>
<name>A0ACC1U258_9AGAR</name>
<accession>A0ACC1U258</accession>
<proteinExistence type="predicted"/>
<reference evidence="1" key="1">
    <citation type="submission" date="2022-09" db="EMBL/GenBank/DDBJ databases">
        <title>A Global Phylogenomic Analysis of the Shiitake Genus Lentinula.</title>
        <authorList>
            <consortium name="DOE Joint Genome Institute"/>
            <person name="Sierra-Patev S."/>
            <person name="Min B."/>
            <person name="Naranjo-Ortiz M."/>
            <person name="Looney B."/>
            <person name="Konkel Z."/>
            <person name="Slot J.C."/>
            <person name="Sakamoto Y."/>
            <person name="Steenwyk J.L."/>
            <person name="Rokas A."/>
            <person name="Carro J."/>
            <person name="Camarero S."/>
            <person name="Ferreira P."/>
            <person name="Molpeceres G."/>
            <person name="Ruiz-Duenas F.J."/>
            <person name="Serrano A."/>
            <person name="Henrissat B."/>
            <person name="Drula E."/>
            <person name="Hughes K.W."/>
            <person name="Mata J.L."/>
            <person name="Ishikawa N.K."/>
            <person name="Vargas-Isla R."/>
            <person name="Ushijima S."/>
            <person name="Smith C.A."/>
            <person name="Ahrendt S."/>
            <person name="Andreopoulos W."/>
            <person name="He G."/>
            <person name="Labutti K."/>
            <person name="Lipzen A."/>
            <person name="Ng V."/>
            <person name="Riley R."/>
            <person name="Sandor L."/>
            <person name="Barry K."/>
            <person name="Martinez A.T."/>
            <person name="Xiao Y."/>
            <person name="Gibbons J.G."/>
            <person name="Terashima K."/>
            <person name="Grigoriev I.V."/>
            <person name="Hibbett D.S."/>
        </authorList>
    </citation>
    <scope>NUCLEOTIDE SEQUENCE</scope>
    <source>
        <strain evidence="1">TMI1499</strain>
    </source>
</reference>
<protein>
    <submittedName>
        <fullName evidence="1">Glucosidase II beta subunit-like-domain-containing protein</fullName>
    </submittedName>
</protein>
<organism evidence="1 2">
    <name type="scientific">Lentinula aff. lateritia</name>
    <dbReference type="NCBI Taxonomy" id="2804960"/>
    <lineage>
        <taxon>Eukaryota</taxon>
        <taxon>Fungi</taxon>
        <taxon>Dikarya</taxon>
        <taxon>Basidiomycota</taxon>
        <taxon>Agaricomycotina</taxon>
        <taxon>Agaricomycetes</taxon>
        <taxon>Agaricomycetidae</taxon>
        <taxon>Agaricales</taxon>
        <taxon>Marasmiineae</taxon>
        <taxon>Omphalotaceae</taxon>
        <taxon>Lentinula</taxon>
    </lineage>
</organism>